<feature type="region of interest" description="Disordered" evidence="1">
    <location>
        <begin position="1888"/>
        <end position="1917"/>
    </location>
</feature>
<feature type="compositionally biased region" description="Basic and acidic residues" evidence="1">
    <location>
        <begin position="2205"/>
        <end position="2222"/>
    </location>
</feature>
<evidence type="ECO:0000313" key="4">
    <source>
        <dbReference type="Proteomes" id="UP001054902"/>
    </source>
</evidence>
<name>A0AAD3H8N4_9STRA</name>
<feature type="region of interest" description="Disordered" evidence="1">
    <location>
        <begin position="83"/>
        <end position="103"/>
    </location>
</feature>
<reference evidence="3 4" key="1">
    <citation type="journal article" date="2021" name="Sci. Rep.">
        <title>The genome of the diatom Chaetoceros tenuissimus carries an ancient integrated fragment of an extant virus.</title>
        <authorList>
            <person name="Hongo Y."/>
            <person name="Kimura K."/>
            <person name="Takaki Y."/>
            <person name="Yoshida Y."/>
            <person name="Baba S."/>
            <person name="Kobayashi G."/>
            <person name="Nagasaki K."/>
            <person name="Hano T."/>
            <person name="Tomaru Y."/>
        </authorList>
    </citation>
    <scope>NUCLEOTIDE SEQUENCE [LARGE SCALE GENOMIC DNA]</scope>
    <source>
        <strain evidence="3 4">NIES-3715</strain>
    </source>
</reference>
<feature type="region of interest" description="Disordered" evidence="1">
    <location>
        <begin position="2201"/>
        <end position="2222"/>
    </location>
</feature>
<dbReference type="EMBL" id="BLLK01000047">
    <property type="protein sequence ID" value="GFH54034.1"/>
    <property type="molecule type" value="Genomic_DNA"/>
</dbReference>
<dbReference type="InterPro" id="IPR043502">
    <property type="entry name" value="DNA/RNA_pol_sf"/>
</dbReference>
<keyword evidence="4" id="KW-1185">Reference proteome</keyword>
<feature type="domain" description="Reverse transcriptase" evidence="2">
    <location>
        <begin position="263"/>
        <end position="504"/>
    </location>
</feature>
<feature type="region of interest" description="Disordered" evidence="1">
    <location>
        <begin position="1562"/>
        <end position="1610"/>
    </location>
</feature>
<evidence type="ECO:0000256" key="1">
    <source>
        <dbReference type="SAM" id="MobiDB-lite"/>
    </source>
</evidence>
<accession>A0AAD3H8N4</accession>
<proteinExistence type="predicted"/>
<dbReference type="SUPFAM" id="SSF56672">
    <property type="entry name" value="DNA/RNA polymerases"/>
    <property type="match status" value="1"/>
</dbReference>
<dbReference type="InterPro" id="IPR000477">
    <property type="entry name" value="RT_dom"/>
</dbReference>
<sequence>MYAITSQAFITSPELGKQRERTNHILQNYDNIAIDFHSQFGNSALPAHLINPKTRSPPAANTTIPIYIDPLSEPKLVPAVGPVQQKEATRATQQRQADPPPGKALHFVEIINDEVGPHAMEYNPDEPFTAADLNTYHPHSHEFPGAVQEEIIQAHALFIQITETLKDKHQNNIGKPETQWPFTATIEQCPITNASVLHYNNSPITMKPKIPYVPSTARLNGFTLNVLARLHPCWMRSLDRLTNLVLATRILPKSLKTTGRVLIDKPNSTDKRPISILHAYDSYIDTIVATHLAKAVEDLQIYDDTIAAYRPGHSCSDCTLNHLLAIQDTVARDDYYLCQLDEDKEKFFDRITTELQLLPFHLMGFPNEGYIEWIAESLNNVAILTATPFGSVKTTFKCGVRQGSALSCVIANAVAWLSAAPWSLDIDDTPPPGHQPVQLHPFDITHNNSGMLNKFSYCDDSSAYITSTDIEQLFEFIARDITMSNTISIVTKLSINAKKSHIRITNLPSRYPIPSFHYISWHHGTKTVQAKRIPTSNMTDKRLTDSSRLFGTYSNGKGHTQENQRQHFPKMHATRASFKNLNLQPATFSTQFPALVTSTVNFNVLAMSYNLEAAIKDDYITIYKYAAPIFGIHPAADSMYSMFLPKTALGHNFTGILTLQLAIAITRELFVTLNAPHHQQTSLLQVRARAMLHNLTITASTYDPLDILPHAIHQLALLGIYLVPTTYPIANQALAQLIQHDISTTAIGTPKQQSHRTRSPLDNLLNGNNIKFASIDPIYRSLLITIWSLANTVNSPYHRSEPFKEIFYATSMPTPVQNPHHTPQTRVINVRAAAIELQPQYNHLSHFLQLDFLSQRRNLHKPEHFLNNNPLFPSTFVLHSLFPAHDNAQTNWPDSPITSLHAFHERNSLALAPESSTFSHVQHVLDHYNSPLLLSSDSGHCRRTGFTVAASILMALQTEPDNTNDPVKYDEPPIPILVRNHILAQTYGTKTTDNNMGEAQGLILSLYMAPKDIHAVFLLDSKIVLLQVLAYFQPHAATIRHQLRTHIHTTSIHHYSELHQALARHWPNANHRPSSASCEKSPFLVHRHFQLIIQHLHDTLGQEALLHLTPDADSNLPTLSDVTHGFQIGHHLFLHIYSHQLTNYGKRKLDPDTKQPIDPIPNMAFASANTWADRPASRMAEALPTDLPQILLDHISQPPMTRIQYTYMHESKLVNTDHTTYLREQWTKHNMELAALRQDHWYLHLLPSFADPTTTFNTDSTLRNLAQERALSHQRLLRINLTYRQYFQAKCHPCQQDLPRNVISTQMQLCPLCPVTSTPATSLHYHIQCTSHKIALNRKQLTRKIEKILSDLDAITSYMSNIIHPNHRYRHNRIPLFTTFLRTAINHTGLIKPLTPSQRQKYYSTTVYPPFQSITYDNIPDWNGHALTTPPNRLTSAHTSYLMGLPEENLPAYPTNHFHVIPLLGLLPTNTHIAIHEYLNMIHHKFCKAIRARSPQVLPSPSPKVTIEYIKQLFRAETDISLLATFSDTKTLLEILQDKFLLLLKSLMKKTKNLQGTISQALRENQRKHVPPSPPSAKPPKRKLIHEHSTCDINDGQPKSKKRKRPIPNKLPTYPCPGRWCTLRNSKSLSYTMSTMKKNCTLCQHIQLATTIATTVTAHIICDEAALSLILEYTNIDPQQFTVGNIATRLALRQTPLDEIRDILSNAISHTETKLYISDKITFLPLGDALYETPDAQLQELVLHLVAYACLIPITPPLTREFPPLTTERLQDIIERALVFCTCPTPCPAPNLHTNLCKLCSNLILNKRNSLLRHHDQRCSTCITCDRGILLAKYPNKPCDICLQTAILVQRNPRETWNTLNKATSPSVLPHLLPTPYAYIHNVPRIRPSPHSSSLPPEDIYQTRDPRNPRPQLMPNEDPDFHYQDCYEEESFLDMKIFPPRPPFMPFPRVYAPIAITTDITLTNLHLALHPALYRPDYAGLHLHYKRPCFPRFEGIRPPAFGYYPEMYFDQNVQALARAMPSLDIHEVTSSMVHPNPSFVTSSSWYHHTTVTWTFLEHPQPRTKCPNERIYKTPVTFILTFYPPMTYLPPFQIRLHFNPNDMERDLPPRDNILTSDIAIKELDKNEDPTLYALMLIYLIITLPPQFLSDDTVSAFMLTFPENLRQLHHESSYLHAILHDENYSQALHHITTPWKLTYEQQDEDYSDHPNDRPRRYNPDNPNH</sequence>
<dbReference type="Pfam" id="PF00078">
    <property type="entry name" value="RVT_1"/>
    <property type="match status" value="1"/>
</dbReference>
<comment type="caution">
    <text evidence="3">The sequence shown here is derived from an EMBL/GenBank/DDBJ whole genome shotgun (WGS) entry which is preliminary data.</text>
</comment>
<evidence type="ECO:0000313" key="3">
    <source>
        <dbReference type="EMBL" id="GFH54034.1"/>
    </source>
</evidence>
<evidence type="ECO:0000259" key="2">
    <source>
        <dbReference type="Pfam" id="PF00078"/>
    </source>
</evidence>
<gene>
    <name evidence="3" type="ORF">CTEN210_10510</name>
</gene>
<dbReference type="Proteomes" id="UP001054902">
    <property type="component" value="Unassembled WGS sequence"/>
</dbReference>
<protein>
    <recommendedName>
        <fullName evidence="2">Reverse transcriptase domain-containing protein</fullName>
    </recommendedName>
</protein>
<organism evidence="3 4">
    <name type="scientific">Chaetoceros tenuissimus</name>
    <dbReference type="NCBI Taxonomy" id="426638"/>
    <lineage>
        <taxon>Eukaryota</taxon>
        <taxon>Sar</taxon>
        <taxon>Stramenopiles</taxon>
        <taxon>Ochrophyta</taxon>
        <taxon>Bacillariophyta</taxon>
        <taxon>Coscinodiscophyceae</taxon>
        <taxon>Chaetocerotophycidae</taxon>
        <taxon>Chaetocerotales</taxon>
        <taxon>Chaetocerotaceae</taxon>
        <taxon>Chaetoceros</taxon>
    </lineage>
</organism>